<keyword evidence="3" id="KW-1185">Reference proteome</keyword>
<accession>A0A5B7EC42</accession>
<organism evidence="2 3">
    <name type="scientific">Portunus trituberculatus</name>
    <name type="common">Swimming crab</name>
    <name type="synonym">Neptunus trituberculatus</name>
    <dbReference type="NCBI Taxonomy" id="210409"/>
    <lineage>
        <taxon>Eukaryota</taxon>
        <taxon>Metazoa</taxon>
        <taxon>Ecdysozoa</taxon>
        <taxon>Arthropoda</taxon>
        <taxon>Crustacea</taxon>
        <taxon>Multicrustacea</taxon>
        <taxon>Malacostraca</taxon>
        <taxon>Eumalacostraca</taxon>
        <taxon>Eucarida</taxon>
        <taxon>Decapoda</taxon>
        <taxon>Pleocyemata</taxon>
        <taxon>Brachyura</taxon>
        <taxon>Eubrachyura</taxon>
        <taxon>Portunoidea</taxon>
        <taxon>Portunidae</taxon>
        <taxon>Portuninae</taxon>
        <taxon>Portunus</taxon>
    </lineage>
</organism>
<dbReference type="EMBL" id="VSRR010002366">
    <property type="protein sequence ID" value="MPC31088.1"/>
    <property type="molecule type" value="Genomic_DNA"/>
</dbReference>
<name>A0A5B7EC42_PORTR</name>
<dbReference type="AlphaFoldDB" id="A0A5B7EC42"/>
<feature type="region of interest" description="Disordered" evidence="1">
    <location>
        <begin position="34"/>
        <end position="54"/>
    </location>
</feature>
<reference evidence="2 3" key="1">
    <citation type="submission" date="2019-05" db="EMBL/GenBank/DDBJ databases">
        <title>Another draft genome of Portunus trituberculatus and its Hox gene families provides insights of decapod evolution.</title>
        <authorList>
            <person name="Jeong J.-H."/>
            <person name="Song I."/>
            <person name="Kim S."/>
            <person name="Choi T."/>
            <person name="Kim D."/>
            <person name="Ryu S."/>
            <person name="Kim W."/>
        </authorList>
    </citation>
    <scope>NUCLEOTIDE SEQUENCE [LARGE SCALE GENOMIC DNA]</scope>
    <source>
        <tissue evidence="2">Muscle</tissue>
    </source>
</reference>
<gene>
    <name evidence="2" type="ORF">E2C01_024365</name>
</gene>
<proteinExistence type="predicted"/>
<evidence type="ECO:0000313" key="3">
    <source>
        <dbReference type="Proteomes" id="UP000324222"/>
    </source>
</evidence>
<sequence length="94" mass="10394">MESPAKVAAPSGEKRRARVASLILSEARHWLREEVGGEQHGRSGLAPEQRPEKMKAGDVCRCISDFSGISSEELTLYKNDIVQKENLAKDNKNS</sequence>
<dbReference type="OrthoDB" id="27823at2759"/>
<evidence type="ECO:0000256" key="1">
    <source>
        <dbReference type="SAM" id="MobiDB-lite"/>
    </source>
</evidence>
<evidence type="ECO:0000313" key="2">
    <source>
        <dbReference type="EMBL" id="MPC31088.1"/>
    </source>
</evidence>
<protein>
    <submittedName>
        <fullName evidence="2">Uncharacterized protein</fullName>
    </submittedName>
</protein>
<comment type="caution">
    <text evidence="2">The sequence shown here is derived from an EMBL/GenBank/DDBJ whole genome shotgun (WGS) entry which is preliminary data.</text>
</comment>
<dbReference type="Proteomes" id="UP000324222">
    <property type="component" value="Unassembled WGS sequence"/>
</dbReference>